<evidence type="ECO:0008006" key="8">
    <source>
        <dbReference type="Google" id="ProtNLM"/>
    </source>
</evidence>
<evidence type="ECO:0000256" key="4">
    <source>
        <dbReference type="ARBA" id="ARBA00022737"/>
    </source>
</evidence>
<dbReference type="Gene3D" id="3.80.10.10">
    <property type="entry name" value="Ribonuclease Inhibitor"/>
    <property type="match status" value="2"/>
</dbReference>
<keyword evidence="2" id="KW-0963">Cytoplasm</keyword>
<reference evidence="6" key="1">
    <citation type="journal article" date="2023" name="Mol. Biol. Evol.">
        <title>Third-Generation Sequencing Reveals the Adaptive Role of the Epigenome in Three Deep-Sea Polychaetes.</title>
        <authorList>
            <person name="Perez M."/>
            <person name="Aroh O."/>
            <person name="Sun Y."/>
            <person name="Lan Y."/>
            <person name="Juniper S.K."/>
            <person name="Young C.R."/>
            <person name="Angers B."/>
            <person name="Qian P.Y."/>
        </authorList>
    </citation>
    <scope>NUCLEOTIDE SEQUENCE</scope>
    <source>
        <strain evidence="6">R07B-5</strain>
    </source>
</reference>
<organism evidence="6 7">
    <name type="scientific">Ridgeia piscesae</name>
    <name type="common">Tubeworm</name>
    <dbReference type="NCBI Taxonomy" id="27915"/>
    <lineage>
        <taxon>Eukaryota</taxon>
        <taxon>Metazoa</taxon>
        <taxon>Spiralia</taxon>
        <taxon>Lophotrochozoa</taxon>
        <taxon>Annelida</taxon>
        <taxon>Polychaeta</taxon>
        <taxon>Sedentaria</taxon>
        <taxon>Canalipalpata</taxon>
        <taxon>Sabellida</taxon>
        <taxon>Siboglinidae</taxon>
        <taxon>Ridgeia</taxon>
    </lineage>
</organism>
<evidence type="ECO:0000256" key="5">
    <source>
        <dbReference type="SAM" id="MobiDB-lite"/>
    </source>
</evidence>
<dbReference type="PROSITE" id="PS51450">
    <property type="entry name" value="LRR"/>
    <property type="match status" value="2"/>
</dbReference>
<sequence>MLNEGFRAIRDEETGNVTFDVLPSNTHRLPEVVSLQFLYDFIQKTKAFKLTHSNETIQGHVSIAAFRALHSLDLRKIPLHLLRGLQQLRPRLVAIACSRCLRNIQELFEMCGGDMSSAMSWPELRASNLSYNNIQHLDESLRLLPVLELLDVSHNNITHTDSHLLYLTELRVVNLGYNVIEVIPSFALSSRLLLHTLILRNNNLSHLDGLQDLIGLRELDLANNCLCCHDDLEPLRSLKRLRELVVTGNPLSYERRHRCLTFSRLHPTALKQIVLDGVVINKKELQSCPKQPSTSGQAFDENSLSAVDNASGASSIEHSLDYSYDLATSTADESEVGIVSRVVKRHDTIKRKKQKKPRRAEISDVDSQMEEDTTHRATVSADDGHLHMKEKLEVIRNQLGPSWLQSLEIHQSSANENSEKPLPGTGDMMSSHTTETTQTSDSITQVATDFSSSFDTGSQMCHLFNNNILYFVWRHIQCCCNSQYIKIRKKERLQFKKN</sequence>
<dbReference type="PANTHER" id="PTHR15454:SF69">
    <property type="entry name" value="SERINE_THREONINE-PROTEIN KINASE 11-INTERACTING PROTEIN"/>
    <property type="match status" value="1"/>
</dbReference>
<dbReference type="GO" id="GO:0005737">
    <property type="term" value="C:cytoplasm"/>
    <property type="evidence" value="ECO:0007669"/>
    <property type="project" value="UniProtKB-SubCell"/>
</dbReference>
<keyword evidence="7" id="KW-1185">Reference proteome</keyword>
<dbReference type="GO" id="GO:0008104">
    <property type="term" value="P:intracellular protein localization"/>
    <property type="evidence" value="ECO:0007669"/>
    <property type="project" value="TreeGrafter"/>
</dbReference>
<comment type="caution">
    <text evidence="6">The sequence shown here is derived from an EMBL/GenBank/DDBJ whole genome shotgun (WGS) entry which is preliminary data.</text>
</comment>
<evidence type="ECO:0000256" key="2">
    <source>
        <dbReference type="ARBA" id="ARBA00022490"/>
    </source>
</evidence>
<feature type="compositionally biased region" description="Basic residues" evidence="5">
    <location>
        <begin position="347"/>
        <end position="358"/>
    </location>
</feature>
<feature type="region of interest" description="Disordered" evidence="5">
    <location>
        <begin position="347"/>
        <end position="385"/>
    </location>
</feature>
<evidence type="ECO:0000313" key="7">
    <source>
        <dbReference type="Proteomes" id="UP001209878"/>
    </source>
</evidence>
<dbReference type="SUPFAM" id="SSF52075">
    <property type="entry name" value="Outer arm dynein light chain 1"/>
    <property type="match status" value="1"/>
</dbReference>
<proteinExistence type="predicted"/>
<dbReference type="PANTHER" id="PTHR15454">
    <property type="entry name" value="NISCHARIN RELATED"/>
    <property type="match status" value="1"/>
</dbReference>
<keyword evidence="3" id="KW-0433">Leucine-rich repeat</keyword>
<evidence type="ECO:0000256" key="3">
    <source>
        <dbReference type="ARBA" id="ARBA00022614"/>
    </source>
</evidence>
<dbReference type="InterPro" id="IPR001611">
    <property type="entry name" value="Leu-rich_rpt"/>
</dbReference>
<feature type="compositionally biased region" description="Low complexity" evidence="5">
    <location>
        <begin position="430"/>
        <end position="442"/>
    </location>
</feature>
<dbReference type="EMBL" id="JAODUO010000181">
    <property type="protein sequence ID" value="KAK2187000.1"/>
    <property type="molecule type" value="Genomic_DNA"/>
</dbReference>
<dbReference type="Proteomes" id="UP001209878">
    <property type="component" value="Unassembled WGS sequence"/>
</dbReference>
<keyword evidence="4" id="KW-0677">Repeat</keyword>
<protein>
    <recommendedName>
        <fullName evidence="8">Serine/threonine-protein kinase 11-interacting protein</fullName>
    </recommendedName>
</protein>
<evidence type="ECO:0000313" key="6">
    <source>
        <dbReference type="EMBL" id="KAK2187000.1"/>
    </source>
</evidence>
<evidence type="ECO:0000256" key="1">
    <source>
        <dbReference type="ARBA" id="ARBA00004496"/>
    </source>
</evidence>
<dbReference type="AlphaFoldDB" id="A0AAD9P2L2"/>
<dbReference type="InterPro" id="IPR032675">
    <property type="entry name" value="LRR_dom_sf"/>
</dbReference>
<name>A0AAD9P2L2_RIDPI</name>
<accession>A0AAD9P2L2</accession>
<feature type="region of interest" description="Disordered" evidence="5">
    <location>
        <begin position="412"/>
        <end position="442"/>
    </location>
</feature>
<comment type="subcellular location">
    <subcellularLocation>
        <location evidence="1">Cytoplasm</location>
    </subcellularLocation>
</comment>
<gene>
    <name evidence="6" type="ORF">NP493_181g05032</name>
</gene>